<evidence type="ECO:0000256" key="2">
    <source>
        <dbReference type="ARBA" id="ARBA00022692"/>
    </source>
</evidence>
<dbReference type="EMBL" id="DRTT01000037">
    <property type="protein sequence ID" value="HHF98105.1"/>
    <property type="molecule type" value="Genomic_DNA"/>
</dbReference>
<dbReference type="GO" id="GO:0006874">
    <property type="term" value="P:intracellular calcium ion homeostasis"/>
    <property type="evidence" value="ECO:0007669"/>
    <property type="project" value="TreeGrafter"/>
</dbReference>
<keyword evidence="4 5" id="KW-0472">Membrane</keyword>
<dbReference type="InterPro" id="IPR004837">
    <property type="entry name" value="NaCa_Exmemb"/>
</dbReference>
<dbReference type="PANTHER" id="PTHR10846:SF8">
    <property type="entry name" value="INNER MEMBRANE PROTEIN YRBG"/>
    <property type="match status" value="1"/>
</dbReference>
<accession>A0A7V5HY66</accession>
<dbReference type="GO" id="GO:0008273">
    <property type="term" value="F:calcium, potassium:sodium antiporter activity"/>
    <property type="evidence" value="ECO:0007669"/>
    <property type="project" value="TreeGrafter"/>
</dbReference>
<feature type="domain" description="Sodium/calcium exchanger membrane region" evidence="6">
    <location>
        <begin position="188"/>
        <end position="304"/>
    </location>
</feature>
<evidence type="ECO:0000313" key="7">
    <source>
        <dbReference type="EMBL" id="HHF98105.1"/>
    </source>
</evidence>
<feature type="domain" description="Sodium/calcium exchanger membrane region" evidence="6">
    <location>
        <begin position="3"/>
        <end position="153"/>
    </location>
</feature>
<feature type="transmembrane region" description="Helical" evidence="5">
    <location>
        <begin position="6"/>
        <end position="25"/>
    </location>
</feature>
<dbReference type="GO" id="GO:0005262">
    <property type="term" value="F:calcium channel activity"/>
    <property type="evidence" value="ECO:0007669"/>
    <property type="project" value="TreeGrafter"/>
</dbReference>
<dbReference type="Pfam" id="PF01699">
    <property type="entry name" value="Na_Ca_ex"/>
    <property type="match status" value="2"/>
</dbReference>
<organism evidence="7">
    <name type="scientific">Aerophobetes bacterium</name>
    <dbReference type="NCBI Taxonomy" id="2030807"/>
    <lineage>
        <taxon>Bacteria</taxon>
        <taxon>Candidatus Aerophobota</taxon>
    </lineage>
</organism>
<evidence type="ECO:0000256" key="4">
    <source>
        <dbReference type="ARBA" id="ARBA00023136"/>
    </source>
</evidence>
<feature type="transmembrane region" description="Helical" evidence="5">
    <location>
        <begin position="284"/>
        <end position="302"/>
    </location>
</feature>
<dbReference type="AlphaFoldDB" id="A0A7V5HY66"/>
<comment type="subcellular location">
    <subcellularLocation>
        <location evidence="1">Membrane</location>
        <topology evidence="1">Multi-pass membrane protein</topology>
    </subcellularLocation>
</comment>
<feature type="transmembrane region" description="Helical" evidence="5">
    <location>
        <begin position="314"/>
        <end position="334"/>
    </location>
</feature>
<feature type="transmembrane region" description="Helical" evidence="5">
    <location>
        <begin position="107"/>
        <end position="128"/>
    </location>
</feature>
<sequence length="335" mass="36982">MLAWIKFVVCSVALIWCGYRVSYLGDVICEKTHITRTIMGFVILAGATSAPEFITSVASVAIVNLPDFAAGDIFGSIILNLGIIAILDLVEGEGPLTLRVHQKQILYAGWTGIFLGIAAFSILMRVFAKINYSFLGFGWESFALLFLLPIALFSIFNMERFLEKSEKEANSQEKIYEHVTLKSASLRLVFYLGAVVVLGVWLSHIGKEIVEVMGWSEVIVGTFFLGMVTSFPELMVSLSALRFDVDMAVGNILGSNFFDMMIIPLCDGFIRGKAFLSLVRMDNLFTILLAIILLCILMVGLISRSRRCFLRLGWDAIAMLFVLCAGGYFLVSIAG</sequence>
<feature type="transmembrane region" description="Helical" evidence="5">
    <location>
        <begin position="68"/>
        <end position="87"/>
    </location>
</feature>
<dbReference type="InterPro" id="IPR004481">
    <property type="entry name" value="K/Na/Ca-exchanger"/>
</dbReference>
<reference evidence="7" key="1">
    <citation type="journal article" date="2020" name="mSystems">
        <title>Genome- and Community-Level Interaction Insights into Carbon Utilization and Element Cycling Functions of Hydrothermarchaeota in Hydrothermal Sediment.</title>
        <authorList>
            <person name="Zhou Z."/>
            <person name="Liu Y."/>
            <person name="Xu W."/>
            <person name="Pan J."/>
            <person name="Luo Z.H."/>
            <person name="Li M."/>
        </authorList>
    </citation>
    <scope>NUCLEOTIDE SEQUENCE [LARGE SCALE GENOMIC DNA]</scope>
    <source>
        <strain evidence="7">HyVt-92</strain>
    </source>
</reference>
<evidence type="ECO:0000256" key="5">
    <source>
        <dbReference type="SAM" id="Phobius"/>
    </source>
</evidence>
<keyword evidence="2 5" id="KW-0812">Transmembrane</keyword>
<dbReference type="InterPro" id="IPR044880">
    <property type="entry name" value="NCX_ion-bd_dom_sf"/>
</dbReference>
<feature type="transmembrane region" description="Helical" evidence="5">
    <location>
        <begin position="188"/>
        <end position="206"/>
    </location>
</feature>
<keyword evidence="3 5" id="KW-1133">Transmembrane helix</keyword>
<protein>
    <recommendedName>
        <fullName evidence="6">Sodium/calcium exchanger membrane region domain-containing protein</fullName>
    </recommendedName>
</protein>
<feature type="transmembrane region" description="Helical" evidence="5">
    <location>
        <begin position="37"/>
        <end position="62"/>
    </location>
</feature>
<gene>
    <name evidence="7" type="ORF">ENL39_01275</name>
</gene>
<dbReference type="Proteomes" id="UP000886070">
    <property type="component" value="Unassembled WGS sequence"/>
</dbReference>
<evidence type="ECO:0000259" key="6">
    <source>
        <dbReference type="Pfam" id="PF01699"/>
    </source>
</evidence>
<evidence type="ECO:0000256" key="1">
    <source>
        <dbReference type="ARBA" id="ARBA00004141"/>
    </source>
</evidence>
<feature type="transmembrane region" description="Helical" evidence="5">
    <location>
        <begin position="218"/>
        <end position="241"/>
    </location>
</feature>
<dbReference type="PANTHER" id="PTHR10846">
    <property type="entry name" value="SODIUM/POTASSIUM/CALCIUM EXCHANGER"/>
    <property type="match status" value="1"/>
</dbReference>
<comment type="caution">
    <text evidence="7">The sequence shown here is derived from an EMBL/GenBank/DDBJ whole genome shotgun (WGS) entry which is preliminary data.</text>
</comment>
<proteinExistence type="predicted"/>
<dbReference type="Gene3D" id="1.20.1420.30">
    <property type="entry name" value="NCX, central ion-binding region"/>
    <property type="match status" value="1"/>
</dbReference>
<feature type="transmembrane region" description="Helical" evidence="5">
    <location>
        <begin position="134"/>
        <end position="156"/>
    </location>
</feature>
<evidence type="ECO:0000256" key="3">
    <source>
        <dbReference type="ARBA" id="ARBA00022989"/>
    </source>
</evidence>
<dbReference type="GO" id="GO:0005886">
    <property type="term" value="C:plasma membrane"/>
    <property type="evidence" value="ECO:0007669"/>
    <property type="project" value="TreeGrafter"/>
</dbReference>
<name>A0A7V5HY66_UNCAE</name>